<dbReference type="AlphaFoldDB" id="A0A1I1QNQ7"/>
<dbReference type="Pfam" id="PF17260">
    <property type="entry name" value="DUF5326"/>
    <property type="match status" value="1"/>
</dbReference>
<dbReference type="RefSeq" id="WP_093840185.1">
    <property type="nucleotide sequence ID" value="NZ_FOLM01000011.1"/>
</dbReference>
<reference evidence="2 3" key="1">
    <citation type="submission" date="2016-10" db="EMBL/GenBank/DDBJ databases">
        <authorList>
            <person name="de Groot N.N."/>
        </authorList>
    </citation>
    <scope>NUCLEOTIDE SEQUENCE [LARGE SCALE GENOMIC DNA]</scope>
    <source>
        <strain evidence="2 3">CGMCC 4.5739</strain>
    </source>
</reference>
<dbReference type="STRING" id="910347.SAMN05421773_111112"/>
<keyword evidence="1" id="KW-0472">Membrane</keyword>
<evidence type="ECO:0000313" key="2">
    <source>
        <dbReference type="EMBL" id="SFD21488.1"/>
    </source>
</evidence>
<keyword evidence="3" id="KW-1185">Reference proteome</keyword>
<dbReference type="EMBL" id="FOLM01000011">
    <property type="protein sequence ID" value="SFD21488.1"/>
    <property type="molecule type" value="Genomic_DNA"/>
</dbReference>
<feature type="transmembrane region" description="Helical" evidence="1">
    <location>
        <begin position="36"/>
        <end position="57"/>
    </location>
</feature>
<proteinExistence type="predicted"/>
<feature type="transmembrane region" description="Helical" evidence="1">
    <location>
        <begin position="12"/>
        <end position="30"/>
    </location>
</feature>
<dbReference type="Proteomes" id="UP000199207">
    <property type="component" value="Unassembled WGS sequence"/>
</dbReference>
<protein>
    <recommendedName>
        <fullName evidence="4">DUF5326 family protein</fullName>
    </recommendedName>
</protein>
<gene>
    <name evidence="2" type="ORF">SAMN05421773_111112</name>
</gene>
<dbReference type="InterPro" id="IPR020246">
    <property type="entry name" value="Uncharacterised_SCO3924"/>
</dbReference>
<evidence type="ECO:0000313" key="3">
    <source>
        <dbReference type="Proteomes" id="UP000199207"/>
    </source>
</evidence>
<evidence type="ECO:0008006" key="4">
    <source>
        <dbReference type="Google" id="ProtNLM"/>
    </source>
</evidence>
<sequence>MKELFMTLPWWVRWVAIPVIAVVVFGGLLLNLLSFLVWLAFKILVFTALVAVLIFLVRKFSSSSSGKSRGDW</sequence>
<organism evidence="2 3">
    <name type="scientific">Streptomyces aidingensis</name>
    <dbReference type="NCBI Taxonomy" id="910347"/>
    <lineage>
        <taxon>Bacteria</taxon>
        <taxon>Bacillati</taxon>
        <taxon>Actinomycetota</taxon>
        <taxon>Actinomycetes</taxon>
        <taxon>Kitasatosporales</taxon>
        <taxon>Streptomycetaceae</taxon>
        <taxon>Streptomyces</taxon>
    </lineage>
</organism>
<keyword evidence="1" id="KW-0812">Transmembrane</keyword>
<accession>A0A1I1QNQ7</accession>
<name>A0A1I1QNQ7_9ACTN</name>
<evidence type="ECO:0000256" key="1">
    <source>
        <dbReference type="SAM" id="Phobius"/>
    </source>
</evidence>
<keyword evidence="1" id="KW-1133">Transmembrane helix</keyword>